<organism evidence="1 2">
    <name type="scientific">Pseudolycoriella hygida</name>
    <dbReference type="NCBI Taxonomy" id="35572"/>
    <lineage>
        <taxon>Eukaryota</taxon>
        <taxon>Metazoa</taxon>
        <taxon>Ecdysozoa</taxon>
        <taxon>Arthropoda</taxon>
        <taxon>Hexapoda</taxon>
        <taxon>Insecta</taxon>
        <taxon>Pterygota</taxon>
        <taxon>Neoptera</taxon>
        <taxon>Endopterygota</taxon>
        <taxon>Diptera</taxon>
        <taxon>Nematocera</taxon>
        <taxon>Sciaroidea</taxon>
        <taxon>Sciaridae</taxon>
        <taxon>Pseudolycoriella</taxon>
    </lineage>
</organism>
<dbReference type="Proteomes" id="UP001151699">
    <property type="component" value="Chromosome A"/>
</dbReference>
<protein>
    <submittedName>
        <fullName evidence="1">Uncharacterized protein</fullName>
    </submittedName>
</protein>
<evidence type="ECO:0000313" key="1">
    <source>
        <dbReference type="EMBL" id="KAJ6647153.1"/>
    </source>
</evidence>
<accession>A0A9Q0S7P7</accession>
<keyword evidence="2" id="KW-1185">Reference proteome</keyword>
<evidence type="ECO:0000313" key="2">
    <source>
        <dbReference type="Proteomes" id="UP001151699"/>
    </source>
</evidence>
<name>A0A9Q0S7P7_9DIPT</name>
<comment type="caution">
    <text evidence="1">The sequence shown here is derived from an EMBL/GenBank/DDBJ whole genome shotgun (WGS) entry which is preliminary data.</text>
</comment>
<proteinExistence type="predicted"/>
<gene>
    <name evidence="1" type="ORF">Bhyg_02373</name>
</gene>
<dbReference type="AlphaFoldDB" id="A0A9Q0S7P7"/>
<reference evidence="1" key="1">
    <citation type="submission" date="2022-07" db="EMBL/GenBank/DDBJ databases">
        <authorList>
            <person name="Trinca V."/>
            <person name="Uliana J.V.C."/>
            <person name="Torres T.T."/>
            <person name="Ward R.J."/>
            <person name="Monesi N."/>
        </authorList>
    </citation>
    <scope>NUCLEOTIDE SEQUENCE</scope>
    <source>
        <strain evidence="1">HSMRA1968</strain>
        <tissue evidence="1">Whole embryos</tissue>
    </source>
</reference>
<dbReference type="EMBL" id="WJQU01000001">
    <property type="protein sequence ID" value="KAJ6647153.1"/>
    <property type="molecule type" value="Genomic_DNA"/>
</dbReference>
<sequence>MAVLVLVKMNSRRHIPLEDEANELLSVIEMFKKLLNVNDPLRHNNDKLRNIGSERFEKKIITFSAWKYLLSPYELDQQFEFNYTSLHKFLSSSMSINKLVVN</sequence>